<evidence type="ECO:0000256" key="1">
    <source>
        <dbReference type="SAM" id="MobiDB-lite"/>
    </source>
</evidence>
<comment type="caution">
    <text evidence="2">The sequence shown here is derived from an EMBL/GenBank/DDBJ whole genome shotgun (WGS) entry which is preliminary data.</text>
</comment>
<reference evidence="2 3" key="1">
    <citation type="submission" date="2019-05" db="EMBL/GenBank/DDBJ databases">
        <title>Emergence of the Ug99 lineage of the wheat stem rust pathogen through somatic hybridization.</title>
        <authorList>
            <person name="Li F."/>
            <person name="Upadhyaya N.M."/>
            <person name="Sperschneider J."/>
            <person name="Matny O."/>
            <person name="Nguyen-Phuc H."/>
            <person name="Mago R."/>
            <person name="Raley C."/>
            <person name="Miller M.E."/>
            <person name="Silverstein K.A.T."/>
            <person name="Henningsen E."/>
            <person name="Hirsch C.D."/>
            <person name="Visser B."/>
            <person name="Pretorius Z.A."/>
            <person name="Steffenson B.J."/>
            <person name="Schwessinger B."/>
            <person name="Dodds P.N."/>
            <person name="Figueroa M."/>
        </authorList>
    </citation>
    <scope>NUCLEOTIDE SEQUENCE [LARGE SCALE GENOMIC DNA]</scope>
    <source>
        <strain evidence="2 3">Ug99</strain>
    </source>
</reference>
<dbReference type="Proteomes" id="UP000325313">
    <property type="component" value="Unassembled WGS sequence"/>
</dbReference>
<feature type="compositionally biased region" description="Basic and acidic residues" evidence="1">
    <location>
        <begin position="13"/>
        <end position="27"/>
    </location>
</feature>
<proteinExistence type="predicted"/>
<evidence type="ECO:0000313" key="3">
    <source>
        <dbReference type="Proteomes" id="UP000325313"/>
    </source>
</evidence>
<gene>
    <name evidence="2" type="ORF">PGTUg99_012120</name>
</gene>
<sequence>MALSSWLASPLDPENRQDSLKRGRESRGVQPTVAELLEKRCPCYDRMYGIFGGKANVTPLAQFDSGVGASLYEDPSDPAGALDPALSPEVFYAGWDESQLDQPHSGLTTPAAQLDLTRCLLTLNRRTSLELPDLDNADIHHNDDEDLPPPLNLSGVELLLGGIELERDECFIGLPL</sequence>
<dbReference type="AlphaFoldDB" id="A0A5B0S9Z4"/>
<evidence type="ECO:0000313" key="2">
    <source>
        <dbReference type="EMBL" id="KAA1134738.1"/>
    </source>
</evidence>
<accession>A0A5B0S9Z4</accession>
<feature type="region of interest" description="Disordered" evidence="1">
    <location>
        <begin position="1"/>
        <end position="31"/>
    </location>
</feature>
<organism evidence="2 3">
    <name type="scientific">Puccinia graminis f. sp. tritici</name>
    <dbReference type="NCBI Taxonomy" id="56615"/>
    <lineage>
        <taxon>Eukaryota</taxon>
        <taxon>Fungi</taxon>
        <taxon>Dikarya</taxon>
        <taxon>Basidiomycota</taxon>
        <taxon>Pucciniomycotina</taxon>
        <taxon>Pucciniomycetes</taxon>
        <taxon>Pucciniales</taxon>
        <taxon>Pucciniaceae</taxon>
        <taxon>Puccinia</taxon>
    </lineage>
</organism>
<dbReference type="EMBL" id="VDEP01000046">
    <property type="protein sequence ID" value="KAA1134738.1"/>
    <property type="molecule type" value="Genomic_DNA"/>
</dbReference>
<dbReference type="PANTHER" id="PTHR33246">
    <property type="entry name" value="CCHC-TYPE DOMAIN-CONTAINING PROTEIN"/>
    <property type="match status" value="1"/>
</dbReference>
<name>A0A5B0S9Z4_PUCGR</name>
<dbReference type="PANTHER" id="PTHR33246:SF51">
    <property type="entry name" value="MYB_SANT-LIKE DOMAIN-CONTAINING PROTEIN"/>
    <property type="match status" value="1"/>
</dbReference>
<protein>
    <submittedName>
        <fullName evidence="2">Uncharacterized protein</fullName>
    </submittedName>
</protein>